<gene>
    <name evidence="3" type="ORF">OE88DRAFT_1733342</name>
</gene>
<evidence type="ECO:0000259" key="2">
    <source>
        <dbReference type="PROSITE" id="PS50196"/>
    </source>
</evidence>
<reference evidence="3 4" key="1">
    <citation type="journal article" date="2019" name="Nat. Ecol. Evol.">
        <title>Megaphylogeny resolves global patterns of mushroom evolution.</title>
        <authorList>
            <person name="Varga T."/>
            <person name="Krizsan K."/>
            <person name="Foldi C."/>
            <person name="Dima B."/>
            <person name="Sanchez-Garcia M."/>
            <person name="Sanchez-Ramirez S."/>
            <person name="Szollosi G.J."/>
            <person name="Szarkandi J.G."/>
            <person name="Papp V."/>
            <person name="Albert L."/>
            <person name="Andreopoulos W."/>
            <person name="Angelini C."/>
            <person name="Antonin V."/>
            <person name="Barry K.W."/>
            <person name="Bougher N.L."/>
            <person name="Buchanan P."/>
            <person name="Buyck B."/>
            <person name="Bense V."/>
            <person name="Catcheside P."/>
            <person name="Chovatia M."/>
            <person name="Cooper J."/>
            <person name="Damon W."/>
            <person name="Desjardin D."/>
            <person name="Finy P."/>
            <person name="Geml J."/>
            <person name="Haridas S."/>
            <person name="Hughes K."/>
            <person name="Justo A."/>
            <person name="Karasinski D."/>
            <person name="Kautmanova I."/>
            <person name="Kiss B."/>
            <person name="Kocsube S."/>
            <person name="Kotiranta H."/>
            <person name="LaButti K.M."/>
            <person name="Lechner B.E."/>
            <person name="Liimatainen K."/>
            <person name="Lipzen A."/>
            <person name="Lukacs Z."/>
            <person name="Mihaltcheva S."/>
            <person name="Morgado L.N."/>
            <person name="Niskanen T."/>
            <person name="Noordeloos M.E."/>
            <person name="Ohm R.A."/>
            <person name="Ortiz-Santana B."/>
            <person name="Ovrebo C."/>
            <person name="Racz N."/>
            <person name="Riley R."/>
            <person name="Savchenko A."/>
            <person name="Shiryaev A."/>
            <person name="Soop K."/>
            <person name="Spirin V."/>
            <person name="Szebenyi C."/>
            <person name="Tomsovsky M."/>
            <person name="Tulloss R.E."/>
            <person name="Uehling J."/>
            <person name="Grigoriev I.V."/>
            <person name="Vagvolgyi C."/>
            <person name="Papp T."/>
            <person name="Martin F.M."/>
            <person name="Miettinen O."/>
            <person name="Hibbett D.S."/>
            <person name="Nagy L.G."/>
        </authorList>
    </citation>
    <scope>NUCLEOTIDE SEQUENCE [LARGE SCALE GENOMIC DNA]</scope>
    <source>
        <strain evidence="3 4">OMC1185</strain>
    </source>
</reference>
<evidence type="ECO:0000256" key="1">
    <source>
        <dbReference type="SAM" id="MobiDB-lite"/>
    </source>
</evidence>
<keyword evidence="4" id="KW-1185">Reference proteome</keyword>
<feature type="compositionally biased region" description="Acidic residues" evidence="1">
    <location>
        <begin position="70"/>
        <end position="79"/>
    </location>
</feature>
<dbReference type="EMBL" id="ML213507">
    <property type="protein sequence ID" value="TFK53415.1"/>
    <property type="molecule type" value="Genomic_DNA"/>
</dbReference>
<dbReference type="InterPro" id="IPR000156">
    <property type="entry name" value="Ran_bind_dom"/>
</dbReference>
<dbReference type="AlphaFoldDB" id="A0A5C3N8I4"/>
<feature type="region of interest" description="Disordered" evidence="1">
    <location>
        <begin position="19"/>
        <end position="228"/>
    </location>
</feature>
<dbReference type="SUPFAM" id="SSF50729">
    <property type="entry name" value="PH domain-like"/>
    <property type="match status" value="1"/>
</dbReference>
<dbReference type="InterPro" id="IPR011993">
    <property type="entry name" value="PH-like_dom_sf"/>
</dbReference>
<dbReference type="OrthoDB" id="2357150at2759"/>
<dbReference type="Proteomes" id="UP000305948">
    <property type="component" value="Unassembled WGS sequence"/>
</dbReference>
<dbReference type="Pfam" id="PF00638">
    <property type="entry name" value="Ran_BP1"/>
    <property type="match status" value="1"/>
</dbReference>
<feature type="compositionally biased region" description="Low complexity" evidence="1">
    <location>
        <begin position="187"/>
        <end position="196"/>
    </location>
</feature>
<organism evidence="3 4">
    <name type="scientific">Heliocybe sulcata</name>
    <dbReference type="NCBI Taxonomy" id="5364"/>
    <lineage>
        <taxon>Eukaryota</taxon>
        <taxon>Fungi</taxon>
        <taxon>Dikarya</taxon>
        <taxon>Basidiomycota</taxon>
        <taxon>Agaricomycotina</taxon>
        <taxon>Agaricomycetes</taxon>
        <taxon>Gloeophyllales</taxon>
        <taxon>Gloeophyllaceae</taxon>
        <taxon>Heliocybe</taxon>
    </lineage>
</organism>
<dbReference type="PROSITE" id="PS50196">
    <property type="entry name" value="RANBD1"/>
    <property type="match status" value="1"/>
</dbReference>
<proteinExistence type="predicted"/>
<feature type="domain" description="RanBD1" evidence="2">
    <location>
        <begin position="348"/>
        <end position="434"/>
    </location>
</feature>
<accession>A0A5C3N8I4</accession>
<dbReference type="STRING" id="5364.A0A5C3N8I4"/>
<protein>
    <recommendedName>
        <fullName evidence="2">RanBD1 domain-containing protein</fullName>
    </recommendedName>
</protein>
<feature type="compositionally biased region" description="Low complexity" evidence="1">
    <location>
        <begin position="152"/>
        <end position="166"/>
    </location>
</feature>
<evidence type="ECO:0000313" key="3">
    <source>
        <dbReference type="EMBL" id="TFK53415.1"/>
    </source>
</evidence>
<dbReference type="SMART" id="SM00160">
    <property type="entry name" value="RanBD"/>
    <property type="match status" value="1"/>
</dbReference>
<evidence type="ECO:0000313" key="4">
    <source>
        <dbReference type="Proteomes" id="UP000305948"/>
    </source>
</evidence>
<name>A0A5C3N8I4_9AGAM</name>
<feature type="region of interest" description="Disordered" evidence="1">
    <location>
        <begin position="241"/>
        <end position="270"/>
    </location>
</feature>
<feature type="compositionally biased region" description="Polar residues" evidence="1">
    <location>
        <begin position="27"/>
        <end position="48"/>
    </location>
</feature>
<dbReference type="Gene3D" id="2.30.29.30">
    <property type="entry name" value="Pleckstrin-homology domain (PH domain)/Phosphotyrosine-binding domain (PTB)"/>
    <property type="match status" value="1"/>
</dbReference>
<sequence length="493" mass="52446">MTCDFFESNLVAHQLTRIRLGKRKRSSSNTSDATISTSGSPSDTAMTTSDSSESDNVSDEASSSPPTTVQEEENDDYVEEAQSPRKKRRSCSPERNVEEPSFDVKMGESQSESTADAVAAVQEYPSSSVDIPIAVDHEDLGDTPADSSESQAAAPAPLSDLSPESSKAAATSDAPAPGSSMVDDVSESISQSALSSEVDTDSVDDIFAFQPPPTTTATSSPAWGSATKWGVKSPYTIPSAFASTSQSKSTTTISTGTPSPAWSSTTSWGAKPGPMIPSAFSASSTVQTNAFSAFTSSQTTSAFGVKRARDSDEAKPSPPAWRVFSGEDGSAGVLSSSVALGSKEESAQLEDALARPAHTPSSHDYTTGEEDENVLAEMKSVRLLVRHGHKEFADCGRGHIKLLSRKDDKKERLVFRREQVLKLGMNVRLRPTVRCTFSDEEGVLRVTLKEAKGVEKGEGTELVVYALKAGKSSIKELEEFSKMVTLSPHLSKK</sequence>
<feature type="region of interest" description="Disordered" evidence="1">
    <location>
        <begin position="301"/>
        <end position="328"/>
    </location>
</feature>